<evidence type="ECO:0000313" key="2">
    <source>
        <dbReference type="Proteomes" id="UP001060085"/>
    </source>
</evidence>
<keyword evidence="2" id="KW-1185">Reference proteome</keyword>
<accession>A0ACC0B8N3</accession>
<sequence>MEKEELVIIPAPGAGHIVSTIEFAKRLLERDQRLSITVLVISHHFFKTSQTQQLSSVPDSNIRFIHLPQAENPPKELLKSGEKYLSVYIENHKSLVKESIINHVSSKSKPLLGLVIDMFCTSMIDVANELNVPSYVFFTSSAAFLGFVLYLPVHYSKFGTELSPSDPDLIISTFANTIPTNVLPSFAFNKDGGYETFLYHANRIKETKGIFTNTFAELESHTIKALARDIGTPPIYRIGPLLNLETQIHSAISQSSRQKILNWLNDQPNSSVIFLCFGSYGGFQRPQIAEIATALEKSGQRFLWSIRRPMAKDPHMTPEYTDFLEVLPEGFFERTKNRGLVCGWAQQVEILAHEAVGGFVSHCGWNSILESVWFGVPISTWPIYAEQQTNAFQLVKELELAVELRLDYRSENDDKIVMADEIEKAIMSLMDAENPVRKRVREMSKKSRNAVAEGGSSFISIGRLIEDMFANRI</sequence>
<gene>
    <name evidence="1" type="ORF">M9H77_18818</name>
</gene>
<reference evidence="2" key="1">
    <citation type="journal article" date="2023" name="Nat. Plants">
        <title>Single-cell RNA sequencing provides a high-resolution roadmap for understanding the multicellular compartmentation of specialized metabolism.</title>
        <authorList>
            <person name="Sun S."/>
            <person name="Shen X."/>
            <person name="Li Y."/>
            <person name="Li Y."/>
            <person name="Wang S."/>
            <person name="Li R."/>
            <person name="Zhang H."/>
            <person name="Shen G."/>
            <person name="Guo B."/>
            <person name="Wei J."/>
            <person name="Xu J."/>
            <person name="St-Pierre B."/>
            <person name="Chen S."/>
            <person name="Sun C."/>
        </authorList>
    </citation>
    <scope>NUCLEOTIDE SEQUENCE [LARGE SCALE GENOMIC DNA]</scope>
</reference>
<comment type="caution">
    <text evidence="1">The sequence shown here is derived from an EMBL/GenBank/DDBJ whole genome shotgun (WGS) entry which is preliminary data.</text>
</comment>
<organism evidence="1 2">
    <name type="scientific">Catharanthus roseus</name>
    <name type="common">Madagascar periwinkle</name>
    <name type="synonym">Vinca rosea</name>
    <dbReference type="NCBI Taxonomy" id="4058"/>
    <lineage>
        <taxon>Eukaryota</taxon>
        <taxon>Viridiplantae</taxon>
        <taxon>Streptophyta</taxon>
        <taxon>Embryophyta</taxon>
        <taxon>Tracheophyta</taxon>
        <taxon>Spermatophyta</taxon>
        <taxon>Magnoliopsida</taxon>
        <taxon>eudicotyledons</taxon>
        <taxon>Gunneridae</taxon>
        <taxon>Pentapetalae</taxon>
        <taxon>asterids</taxon>
        <taxon>lamiids</taxon>
        <taxon>Gentianales</taxon>
        <taxon>Apocynaceae</taxon>
        <taxon>Rauvolfioideae</taxon>
        <taxon>Vinceae</taxon>
        <taxon>Catharanthinae</taxon>
        <taxon>Catharanthus</taxon>
    </lineage>
</organism>
<dbReference type="EMBL" id="CM044704">
    <property type="protein sequence ID" value="KAI5668965.1"/>
    <property type="molecule type" value="Genomic_DNA"/>
</dbReference>
<name>A0ACC0B8N3_CATRO</name>
<proteinExistence type="predicted"/>
<evidence type="ECO:0000313" key="1">
    <source>
        <dbReference type="EMBL" id="KAI5668965.1"/>
    </source>
</evidence>
<dbReference type="Proteomes" id="UP001060085">
    <property type="component" value="Linkage Group LG04"/>
</dbReference>
<protein>
    <submittedName>
        <fullName evidence="1">Uncharacterized protein</fullName>
    </submittedName>
</protein>